<keyword evidence="3" id="KW-1185">Reference proteome</keyword>
<organism evidence="1">
    <name type="scientific">Capitella teleta</name>
    <name type="common">Polychaete worm</name>
    <dbReference type="NCBI Taxonomy" id="283909"/>
    <lineage>
        <taxon>Eukaryota</taxon>
        <taxon>Metazoa</taxon>
        <taxon>Spiralia</taxon>
        <taxon>Lophotrochozoa</taxon>
        <taxon>Annelida</taxon>
        <taxon>Polychaeta</taxon>
        <taxon>Sedentaria</taxon>
        <taxon>Scolecida</taxon>
        <taxon>Capitellidae</taxon>
        <taxon>Capitella</taxon>
    </lineage>
</organism>
<evidence type="ECO:0000313" key="1">
    <source>
        <dbReference type="EMBL" id="ELT87144.1"/>
    </source>
</evidence>
<evidence type="ECO:0000313" key="3">
    <source>
        <dbReference type="Proteomes" id="UP000014760"/>
    </source>
</evidence>
<dbReference type="EMBL" id="AMQN01016036">
    <property type="status" value="NOT_ANNOTATED_CDS"/>
    <property type="molecule type" value="Genomic_DNA"/>
</dbReference>
<reference evidence="2" key="3">
    <citation type="submission" date="2015-06" db="UniProtKB">
        <authorList>
            <consortium name="EnsemblMetazoa"/>
        </authorList>
    </citation>
    <scope>IDENTIFICATION</scope>
</reference>
<dbReference type="Proteomes" id="UP000014760">
    <property type="component" value="Unassembled WGS sequence"/>
</dbReference>
<dbReference type="EnsemblMetazoa" id="CapteT205021">
    <property type="protein sequence ID" value="CapteP205021"/>
    <property type="gene ID" value="CapteG205021"/>
</dbReference>
<accession>R7T855</accession>
<dbReference type="AlphaFoldDB" id="R7T855"/>
<dbReference type="HOGENOM" id="CLU_718149_0_0_1"/>
<dbReference type="EMBL" id="KB312473">
    <property type="protein sequence ID" value="ELT87144.1"/>
    <property type="molecule type" value="Genomic_DNA"/>
</dbReference>
<reference evidence="1 3" key="2">
    <citation type="journal article" date="2013" name="Nature">
        <title>Insights into bilaterian evolution from three spiralian genomes.</title>
        <authorList>
            <person name="Simakov O."/>
            <person name="Marletaz F."/>
            <person name="Cho S.J."/>
            <person name="Edsinger-Gonzales E."/>
            <person name="Havlak P."/>
            <person name="Hellsten U."/>
            <person name="Kuo D.H."/>
            <person name="Larsson T."/>
            <person name="Lv J."/>
            <person name="Arendt D."/>
            <person name="Savage R."/>
            <person name="Osoegawa K."/>
            <person name="de Jong P."/>
            <person name="Grimwood J."/>
            <person name="Chapman J.A."/>
            <person name="Shapiro H."/>
            <person name="Aerts A."/>
            <person name="Otillar R.P."/>
            <person name="Terry A.Y."/>
            <person name="Boore J.L."/>
            <person name="Grigoriev I.V."/>
            <person name="Lindberg D.R."/>
            <person name="Seaver E.C."/>
            <person name="Weisblat D.A."/>
            <person name="Putnam N.H."/>
            <person name="Rokhsar D.S."/>
        </authorList>
    </citation>
    <scope>NUCLEOTIDE SEQUENCE</scope>
    <source>
        <strain evidence="1 3">I ESC-2004</strain>
    </source>
</reference>
<sequence length="385" mass="43994">MERWAFNPKAYENVMINETSIWSTWTSVPEEGGQDALWQPCPKLSYSLIYTIMLTYYTESKVCESCTLAYPVQDSATPTSNEFQPASTQVVRANHSRRISNIQEFIKRIQNRQSNPDGRPRVQERNLKTMNKLKNALTRLSKYKQWKQFQLDVSDSFHELVEKLHRSGVLLHDNRGTELRKKLVEDGGLDEGGFSTQESPKLCLRRKKRSTDDLPEIKTIVFGGRFKTPGFGEPFGDFDGAEDPAGSIDFRGFSDFAYDVGVPGFHVKYEDMPPGFEGPNFDVPVSKFDPTSFADKVEYEALSGFSDGWDTEPFAEDELQKHHHTNLEDSPAWADKPFTPEELDKISKQDDTEFSTWADPANPLYQADGAAEMEPREIPFEFYRC</sequence>
<protein>
    <submittedName>
        <fullName evidence="1 2">Uncharacterized protein</fullName>
    </submittedName>
</protein>
<reference evidence="3" key="1">
    <citation type="submission" date="2012-12" db="EMBL/GenBank/DDBJ databases">
        <authorList>
            <person name="Hellsten U."/>
            <person name="Grimwood J."/>
            <person name="Chapman J.A."/>
            <person name="Shapiro H."/>
            <person name="Aerts A."/>
            <person name="Otillar R.P."/>
            <person name="Terry A.Y."/>
            <person name="Boore J.L."/>
            <person name="Simakov O."/>
            <person name="Marletaz F."/>
            <person name="Cho S.-J."/>
            <person name="Edsinger-Gonzales E."/>
            <person name="Havlak P."/>
            <person name="Kuo D.-H."/>
            <person name="Larsson T."/>
            <person name="Lv J."/>
            <person name="Arendt D."/>
            <person name="Savage R."/>
            <person name="Osoegawa K."/>
            <person name="de Jong P."/>
            <person name="Lindberg D.R."/>
            <person name="Seaver E.C."/>
            <person name="Weisblat D.A."/>
            <person name="Putnam N.H."/>
            <person name="Grigoriev I.V."/>
            <person name="Rokhsar D.S."/>
        </authorList>
    </citation>
    <scope>NUCLEOTIDE SEQUENCE</scope>
    <source>
        <strain evidence="3">I ESC-2004</strain>
    </source>
</reference>
<proteinExistence type="predicted"/>
<evidence type="ECO:0000313" key="2">
    <source>
        <dbReference type="EnsemblMetazoa" id="CapteP205021"/>
    </source>
</evidence>
<gene>
    <name evidence="1" type="ORF">CAPTEDRAFT_205021</name>
</gene>
<name>R7T855_CAPTE</name>